<dbReference type="OrthoDB" id="386073at2157"/>
<evidence type="ECO:0000313" key="3">
    <source>
        <dbReference type="Proteomes" id="UP000006622"/>
    </source>
</evidence>
<reference evidence="2 3" key="1">
    <citation type="submission" date="2010-07" db="EMBL/GenBank/DDBJ databases">
        <title>The complete genome of Methanosalsum zhilinae DSM 4017.</title>
        <authorList>
            <consortium name="US DOE Joint Genome Institute (JGI-PGF)"/>
            <person name="Lucas S."/>
            <person name="Copeland A."/>
            <person name="Lapidus A."/>
            <person name="Glavina del Rio T."/>
            <person name="Dalin E."/>
            <person name="Tice H."/>
            <person name="Bruce D."/>
            <person name="Goodwin L."/>
            <person name="Pitluck S."/>
            <person name="Kyrpides N."/>
            <person name="Mavromatis K."/>
            <person name="Ovchinnikova G."/>
            <person name="Daligault H."/>
            <person name="Detter J.C."/>
            <person name="Han C."/>
            <person name="Tapia R."/>
            <person name="Larimer F."/>
            <person name="Land M."/>
            <person name="Hauser L."/>
            <person name="Markowitz V."/>
            <person name="Cheng J.-F."/>
            <person name="Hugenholtz P."/>
            <person name="Woyke T."/>
            <person name="Wu D."/>
            <person name="Spring S."/>
            <person name="Schueler E."/>
            <person name="Brambilla E."/>
            <person name="Klenk H.-P."/>
            <person name="Eisen J.A."/>
        </authorList>
    </citation>
    <scope>NUCLEOTIDE SEQUENCE [LARGE SCALE GENOMIC DNA]</scope>
    <source>
        <strain evidence="3">DSM 4017 / NBRC 107636 / OCM 62 / WeN5</strain>
    </source>
</reference>
<keyword evidence="3" id="KW-1185">Reference proteome</keyword>
<dbReference type="GeneID" id="10822586"/>
<evidence type="ECO:0000256" key="1">
    <source>
        <dbReference type="SAM" id="Phobius"/>
    </source>
</evidence>
<dbReference type="Proteomes" id="UP000006622">
    <property type="component" value="Chromosome"/>
</dbReference>
<gene>
    <name evidence="2" type="ordered locus">Mzhil_0964</name>
</gene>
<dbReference type="RefSeq" id="WP_013898261.1">
    <property type="nucleotide sequence ID" value="NC_015676.1"/>
</dbReference>
<sequence length="194" mass="22216">MIINELMDFFLSEIIAVSAIVISLISLYVGIKSVENERTHNIQSVRPIGDIRYGASASQFFIDVVNNGIGPMLIKNIKTNGEENKSPGEFILFKFKNLSCKKFDFRVDLKDTALKEGDSIRLLYILFDSSDDEHIQEKEKIRSLLADMNFELEYTDIYNIGQPILSRKLSIFKNEISNKIRIERITDEEVIDGN</sequence>
<keyword evidence="1" id="KW-1133">Transmembrane helix</keyword>
<feature type="transmembrane region" description="Helical" evidence="1">
    <location>
        <begin position="14"/>
        <end position="31"/>
    </location>
</feature>
<name>F7XLK3_METZD</name>
<proteinExistence type="predicted"/>
<keyword evidence="1" id="KW-0812">Transmembrane</keyword>
<accession>F7XLK3</accession>
<dbReference type="STRING" id="679901.Mzhil_0964"/>
<evidence type="ECO:0000313" key="2">
    <source>
        <dbReference type="EMBL" id="AEH60822.1"/>
    </source>
</evidence>
<dbReference type="KEGG" id="mzh:Mzhil_0964"/>
<organism evidence="2 3">
    <name type="scientific">Methanosalsum zhilinae (strain DSM 4017 / NBRC 107636 / OCM 62 / WeN5)</name>
    <name type="common">Methanohalophilus zhilinae</name>
    <dbReference type="NCBI Taxonomy" id="679901"/>
    <lineage>
        <taxon>Archaea</taxon>
        <taxon>Methanobacteriati</taxon>
        <taxon>Methanobacteriota</taxon>
        <taxon>Stenosarchaea group</taxon>
        <taxon>Methanomicrobia</taxon>
        <taxon>Methanosarcinales</taxon>
        <taxon>Methanosarcinaceae</taxon>
        <taxon>Methanosalsum</taxon>
    </lineage>
</organism>
<dbReference type="HOGENOM" id="CLU_1399771_0_0_2"/>
<keyword evidence="1" id="KW-0472">Membrane</keyword>
<protein>
    <submittedName>
        <fullName evidence="2">Uncharacterized protein</fullName>
    </submittedName>
</protein>
<dbReference type="EMBL" id="CP002101">
    <property type="protein sequence ID" value="AEH60822.1"/>
    <property type="molecule type" value="Genomic_DNA"/>
</dbReference>
<dbReference type="AlphaFoldDB" id="F7XLK3"/>